<feature type="transmembrane region" description="Helical" evidence="1">
    <location>
        <begin position="313"/>
        <end position="329"/>
    </location>
</feature>
<keyword evidence="1" id="KW-1133">Transmembrane helix</keyword>
<accession>A0A4R2T879</accession>
<feature type="transmembrane region" description="Helical" evidence="1">
    <location>
        <begin position="212"/>
        <end position="234"/>
    </location>
</feature>
<dbReference type="EMBL" id="SLYC01000041">
    <property type="protein sequence ID" value="TCP98405.1"/>
    <property type="molecule type" value="Genomic_DNA"/>
</dbReference>
<keyword evidence="1" id="KW-0812">Transmembrane</keyword>
<keyword evidence="3" id="KW-1185">Reference proteome</keyword>
<feature type="transmembrane region" description="Helical" evidence="1">
    <location>
        <begin position="286"/>
        <end position="307"/>
    </location>
</feature>
<dbReference type="Pfam" id="PF14897">
    <property type="entry name" value="EpsG"/>
    <property type="match status" value="1"/>
</dbReference>
<gene>
    <name evidence="2" type="ORF">EDD79_10419</name>
</gene>
<comment type="caution">
    <text evidence="2">The sequence shown here is derived from an EMBL/GenBank/DDBJ whole genome shotgun (WGS) entry which is preliminary data.</text>
</comment>
<dbReference type="OrthoDB" id="1958139at2"/>
<keyword evidence="2" id="KW-0808">Transferase</keyword>
<dbReference type="InterPro" id="IPR049458">
    <property type="entry name" value="EpsG-like"/>
</dbReference>
<name>A0A4R2T879_9FIRM</name>
<feature type="transmembrane region" description="Helical" evidence="1">
    <location>
        <begin position="336"/>
        <end position="356"/>
    </location>
</feature>
<dbReference type="RefSeq" id="WP_132849373.1">
    <property type="nucleotide sequence ID" value="NZ_CP058648.1"/>
</dbReference>
<evidence type="ECO:0000313" key="2">
    <source>
        <dbReference type="EMBL" id="TCP98405.1"/>
    </source>
</evidence>
<feature type="transmembrane region" description="Helical" evidence="1">
    <location>
        <begin position="106"/>
        <end position="126"/>
    </location>
</feature>
<dbReference type="Proteomes" id="UP000295504">
    <property type="component" value="Unassembled WGS sequence"/>
</dbReference>
<evidence type="ECO:0000256" key="1">
    <source>
        <dbReference type="SAM" id="Phobius"/>
    </source>
</evidence>
<sequence length="370" mass="43067">MSYITEFPLTTLLYVFMLSMVLINSYLAMHIKGRRSKRIFLLLVIVLLSALSGLRDSTVGNDTWVYIRAIESAKLNYSGELFYNYYDFGFQLLIKSLVNIFNDPHIVILIISFLINSLVILALWNFRTYINFSISVFLYYTIYYFESFNIMRQWIAVALVLYGLNYLINNCRNKYIFTVILATSIHFSAIISLTFVPLYDIVVKKTVLKKKIIYVFSTFIFSVITYYISLQIGLLSEFEAKYHYYFQNFTLENIQIGFFFIIRLIVILYSIYVLKVNISKSNDKELIRFFIFLTLIGTSLTMVGYAVTYVGRIGLYAMVCEVLLLSMIAKNRSHSIMLKVLIIGIGLYVFVNSLMLSGQGHVPYSTFFKW</sequence>
<evidence type="ECO:0000313" key="3">
    <source>
        <dbReference type="Proteomes" id="UP000295504"/>
    </source>
</evidence>
<feature type="transmembrane region" description="Helical" evidence="1">
    <location>
        <begin position="254"/>
        <end position="274"/>
    </location>
</feature>
<feature type="transmembrane region" description="Helical" evidence="1">
    <location>
        <begin position="175"/>
        <end position="200"/>
    </location>
</feature>
<feature type="transmembrane region" description="Helical" evidence="1">
    <location>
        <begin position="38"/>
        <end position="54"/>
    </location>
</feature>
<protein>
    <submittedName>
        <fullName evidence="2">EpsG-like putative glucosyltransferase</fullName>
    </submittedName>
</protein>
<feature type="transmembrane region" description="Helical" evidence="1">
    <location>
        <begin position="12"/>
        <end position="31"/>
    </location>
</feature>
<feature type="transmembrane region" description="Helical" evidence="1">
    <location>
        <begin position="138"/>
        <end position="163"/>
    </location>
</feature>
<dbReference type="AlphaFoldDB" id="A0A4R2T879"/>
<organism evidence="2 3">
    <name type="scientific">Serpentinicella alkaliphila</name>
    <dbReference type="NCBI Taxonomy" id="1734049"/>
    <lineage>
        <taxon>Bacteria</taxon>
        <taxon>Bacillati</taxon>
        <taxon>Bacillota</taxon>
        <taxon>Clostridia</taxon>
        <taxon>Peptostreptococcales</taxon>
        <taxon>Natronincolaceae</taxon>
        <taxon>Serpentinicella</taxon>
    </lineage>
</organism>
<reference evidence="2 3" key="1">
    <citation type="submission" date="2019-03" db="EMBL/GenBank/DDBJ databases">
        <title>Genomic Encyclopedia of Type Strains, Phase IV (KMG-IV): sequencing the most valuable type-strain genomes for metagenomic binning, comparative biology and taxonomic classification.</title>
        <authorList>
            <person name="Goeker M."/>
        </authorList>
    </citation>
    <scope>NUCLEOTIDE SEQUENCE [LARGE SCALE GENOMIC DNA]</scope>
    <source>
        <strain evidence="2 3">DSM 100013</strain>
    </source>
</reference>
<proteinExistence type="predicted"/>
<dbReference type="GO" id="GO:0016740">
    <property type="term" value="F:transferase activity"/>
    <property type="evidence" value="ECO:0007669"/>
    <property type="project" value="UniProtKB-KW"/>
</dbReference>
<keyword evidence="1" id="KW-0472">Membrane</keyword>